<feature type="transmembrane region" description="Helical" evidence="1">
    <location>
        <begin position="190"/>
        <end position="210"/>
    </location>
</feature>
<name>A0A1A8AIA4_NOTFU</name>
<dbReference type="EMBL" id="HADY01016304">
    <property type="protein sequence ID" value="SBP54789.1"/>
    <property type="molecule type" value="Transcribed_RNA"/>
</dbReference>
<reference evidence="2" key="1">
    <citation type="submission" date="2016-05" db="EMBL/GenBank/DDBJ databases">
        <authorList>
            <person name="Lavstsen T."/>
            <person name="Jespersen J.S."/>
        </authorList>
    </citation>
    <scope>NUCLEOTIDE SEQUENCE</scope>
    <source>
        <tissue evidence="2">Brain</tissue>
    </source>
</reference>
<keyword evidence="1" id="KW-0812">Transmembrane</keyword>
<dbReference type="OMA" id="NNTWTAH"/>
<accession>A0A1A8AIA4</accession>
<reference evidence="2" key="2">
    <citation type="submission" date="2016-06" db="EMBL/GenBank/DDBJ databases">
        <title>The genome of a short-lived fish provides insights into sex chromosome evolution and the genetic control of aging.</title>
        <authorList>
            <person name="Reichwald K."/>
            <person name="Felder M."/>
            <person name="Petzold A."/>
            <person name="Koch P."/>
            <person name="Groth M."/>
            <person name="Platzer M."/>
        </authorList>
    </citation>
    <scope>NUCLEOTIDE SEQUENCE</scope>
    <source>
        <tissue evidence="2">Brain</tissue>
    </source>
</reference>
<evidence type="ECO:0000313" key="2">
    <source>
        <dbReference type="EMBL" id="SBP54789.1"/>
    </source>
</evidence>
<evidence type="ECO:0000256" key="1">
    <source>
        <dbReference type="SAM" id="Phobius"/>
    </source>
</evidence>
<dbReference type="OrthoDB" id="8936769at2759"/>
<dbReference type="KEGG" id="nfu:107383973"/>
<sequence>MFHETGLDSKWRKMHLYEVVMLALFHFSSEAVPLPVEAIIVQIQQRGVVGDQHVTEHVLLNGVSLRSPTQEVKNILKTLSAGPLLPATTTFNQISALKNHTIIRSRDCIKEGTLFHFSDHVFCDGKVCLTLEHNNTWTAHIPQAEALKVVLDQQLTGAEGTSLWEGCIQLMKELKLSGEQSVSPFALNPVLVPVLAILTFFGLILLSMFVSNKLGSRHPGGVIGSVIHYPKDVDTVELKSRGYSLL</sequence>
<keyword evidence="1" id="KW-0472">Membrane</keyword>
<organism evidence="2">
    <name type="scientific">Nothobranchius furzeri</name>
    <name type="common">Turquoise killifish</name>
    <dbReference type="NCBI Taxonomy" id="105023"/>
    <lineage>
        <taxon>Eukaryota</taxon>
        <taxon>Metazoa</taxon>
        <taxon>Chordata</taxon>
        <taxon>Craniata</taxon>
        <taxon>Vertebrata</taxon>
        <taxon>Euteleostomi</taxon>
        <taxon>Actinopterygii</taxon>
        <taxon>Neopterygii</taxon>
        <taxon>Teleostei</taxon>
        <taxon>Neoteleostei</taxon>
        <taxon>Acanthomorphata</taxon>
        <taxon>Ovalentaria</taxon>
        <taxon>Atherinomorphae</taxon>
        <taxon>Cyprinodontiformes</taxon>
        <taxon>Nothobranchiidae</taxon>
        <taxon>Nothobranchius</taxon>
    </lineage>
</organism>
<proteinExistence type="predicted"/>
<keyword evidence="1" id="KW-1133">Transmembrane helix</keyword>
<dbReference type="AlphaFoldDB" id="A0A1A8AIA4"/>
<protein>
    <submittedName>
        <fullName evidence="2">Uncharacterized protein</fullName>
    </submittedName>
</protein>
<gene>
    <name evidence="2" type="primary">Nfu_g_1_020155</name>
</gene>